<proteinExistence type="predicted"/>
<dbReference type="EMBL" id="NNAY01000589">
    <property type="protein sequence ID" value="OXU27522.1"/>
    <property type="molecule type" value="Genomic_DNA"/>
</dbReference>
<dbReference type="AlphaFoldDB" id="A0A232FA71"/>
<protein>
    <submittedName>
        <fullName evidence="1">Uncharacterized protein</fullName>
    </submittedName>
</protein>
<dbReference type="Proteomes" id="UP000215335">
    <property type="component" value="Unassembled WGS sequence"/>
</dbReference>
<evidence type="ECO:0000313" key="1">
    <source>
        <dbReference type="EMBL" id="OXU27522.1"/>
    </source>
</evidence>
<reference evidence="1 2" key="1">
    <citation type="journal article" date="2017" name="Curr. Biol.">
        <title>The Evolution of Venom by Co-option of Single-Copy Genes.</title>
        <authorList>
            <person name="Martinson E.O."/>
            <person name="Mrinalini"/>
            <person name="Kelkar Y.D."/>
            <person name="Chang C.H."/>
            <person name="Werren J.H."/>
        </authorList>
    </citation>
    <scope>NUCLEOTIDE SEQUENCE [LARGE SCALE GENOMIC DNA]</scope>
    <source>
        <strain evidence="1 2">Alberta</strain>
        <tissue evidence="1">Whole body</tissue>
    </source>
</reference>
<sequence length="74" mass="8435">MHRALFFKLFREGCAHRPRFIALALLFFPLRSSSWRLLRSFFFPLPSWPSSSGFIGDDARGRHFSGGSKAAGIF</sequence>
<gene>
    <name evidence="1" type="ORF">TSAR_013597</name>
</gene>
<comment type="caution">
    <text evidence="1">The sequence shown here is derived from an EMBL/GenBank/DDBJ whole genome shotgun (WGS) entry which is preliminary data.</text>
</comment>
<name>A0A232FA71_9HYME</name>
<organism evidence="1 2">
    <name type="scientific">Trichomalopsis sarcophagae</name>
    <dbReference type="NCBI Taxonomy" id="543379"/>
    <lineage>
        <taxon>Eukaryota</taxon>
        <taxon>Metazoa</taxon>
        <taxon>Ecdysozoa</taxon>
        <taxon>Arthropoda</taxon>
        <taxon>Hexapoda</taxon>
        <taxon>Insecta</taxon>
        <taxon>Pterygota</taxon>
        <taxon>Neoptera</taxon>
        <taxon>Endopterygota</taxon>
        <taxon>Hymenoptera</taxon>
        <taxon>Apocrita</taxon>
        <taxon>Proctotrupomorpha</taxon>
        <taxon>Chalcidoidea</taxon>
        <taxon>Pteromalidae</taxon>
        <taxon>Pteromalinae</taxon>
        <taxon>Trichomalopsis</taxon>
    </lineage>
</organism>
<keyword evidence="2" id="KW-1185">Reference proteome</keyword>
<accession>A0A232FA71</accession>
<evidence type="ECO:0000313" key="2">
    <source>
        <dbReference type="Proteomes" id="UP000215335"/>
    </source>
</evidence>